<accession>A0ABQ9HDC1</accession>
<gene>
    <name evidence="1" type="ORF">PR048_018757</name>
</gene>
<sequence length="127" mass="14661">MDSVSTCGLETLPELLEEVLYQAKPQMWFQHDDTTALMLLQPKRTMDQQRWILCLACRSPQLNSLRLFLLWRLILALMYETPVKSEDLDGQIVTVAGTFLTCIVSLYLADNPWCIIMKSVYNMGMLQ</sequence>
<proteinExistence type="predicted"/>
<dbReference type="Proteomes" id="UP001159363">
    <property type="component" value="Chromosome 5"/>
</dbReference>
<comment type="caution">
    <text evidence="1">The sequence shown here is derived from an EMBL/GenBank/DDBJ whole genome shotgun (WGS) entry which is preliminary data.</text>
</comment>
<evidence type="ECO:0000313" key="1">
    <source>
        <dbReference type="EMBL" id="KAJ8882269.1"/>
    </source>
</evidence>
<dbReference type="EMBL" id="JARBHB010000006">
    <property type="protein sequence ID" value="KAJ8882269.1"/>
    <property type="molecule type" value="Genomic_DNA"/>
</dbReference>
<name>A0ABQ9HDC1_9NEOP</name>
<organism evidence="1 2">
    <name type="scientific">Dryococelus australis</name>
    <dbReference type="NCBI Taxonomy" id="614101"/>
    <lineage>
        <taxon>Eukaryota</taxon>
        <taxon>Metazoa</taxon>
        <taxon>Ecdysozoa</taxon>
        <taxon>Arthropoda</taxon>
        <taxon>Hexapoda</taxon>
        <taxon>Insecta</taxon>
        <taxon>Pterygota</taxon>
        <taxon>Neoptera</taxon>
        <taxon>Polyneoptera</taxon>
        <taxon>Phasmatodea</taxon>
        <taxon>Verophasmatodea</taxon>
        <taxon>Anareolatae</taxon>
        <taxon>Phasmatidae</taxon>
        <taxon>Eurycanthinae</taxon>
        <taxon>Dryococelus</taxon>
    </lineage>
</organism>
<reference evidence="1 2" key="1">
    <citation type="submission" date="2023-02" db="EMBL/GenBank/DDBJ databases">
        <title>LHISI_Scaffold_Assembly.</title>
        <authorList>
            <person name="Stuart O.P."/>
            <person name="Cleave R."/>
            <person name="Magrath M.J.L."/>
            <person name="Mikheyev A.S."/>
        </authorList>
    </citation>
    <scope>NUCLEOTIDE SEQUENCE [LARGE SCALE GENOMIC DNA]</scope>
    <source>
        <strain evidence="1">Daus_M_001</strain>
        <tissue evidence="1">Leg muscle</tissue>
    </source>
</reference>
<keyword evidence="2" id="KW-1185">Reference proteome</keyword>
<protein>
    <submittedName>
        <fullName evidence="1">Uncharacterized protein</fullName>
    </submittedName>
</protein>
<evidence type="ECO:0000313" key="2">
    <source>
        <dbReference type="Proteomes" id="UP001159363"/>
    </source>
</evidence>